<accession>A0A0B7HMA8</accession>
<sequence length="76" mass="8921">MIKDDSLMKKSIILIENGKIKGYGFINLNYQLSHLDIVNNLITPLSDSLENRHIIQSHMRKIRNLQIKNYTNQIKK</sequence>
<reference evidence="1 2" key="1">
    <citation type="submission" date="2015-01" db="EMBL/GenBank/DDBJ databases">
        <authorList>
            <person name="Xiang T."/>
            <person name="Song Y."/>
            <person name="Huang L."/>
            <person name="Wang B."/>
            <person name="Wu P."/>
        </authorList>
    </citation>
    <scope>NUCLEOTIDE SEQUENCE [LARGE SCALE GENOMIC DNA]</scope>
    <source>
        <strain evidence="1 2">Cc12</strain>
    </source>
</reference>
<name>A0A0B7HMA8_9FLAO</name>
<dbReference type="AlphaFoldDB" id="A0A0B7HMA8"/>
<dbReference type="EMBL" id="CDOE01000076">
    <property type="protein sequence ID" value="CEN40415.1"/>
    <property type="molecule type" value="Genomic_DNA"/>
</dbReference>
<organism evidence="1 2">
    <name type="scientific">Capnocytophaga canimorsus</name>
    <dbReference type="NCBI Taxonomy" id="28188"/>
    <lineage>
        <taxon>Bacteria</taxon>
        <taxon>Pseudomonadati</taxon>
        <taxon>Bacteroidota</taxon>
        <taxon>Flavobacteriia</taxon>
        <taxon>Flavobacteriales</taxon>
        <taxon>Flavobacteriaceae</taxon>
        <taxon>Capnocytophaga</taxon>
    </lineage>
</organism>
<proteinExistence type="predicted"/>
<protein>
    <submittedName>
        <fullName evidence="1">Uncharacterized protein</fullName>
    </submittedName>
</protein>
<dbReference type="Proteomes" id="UP000044026">
    <property type="component" value="Unassembled WGS sequence"/>
</dbReference>
<evidence type="ECO:0000313" key="2">
    <source>
        <dbReference type="Proteomes" id="UP000044026"/>
    </source>
</evidence>
<evidence type="ECO:0000313" key="1">
    <source>
        <dbReference type="EMBL" id="CEN40415.1"/>
    </source>
</evidence>
<gene>
    <name evidence="1" type="ORF">CCAN12_780128</name>
</gene>